<dbReference type="GO" id="GO:0012505">
    <property type="term" value="C:endomembrane system"/>
    <property type="evidence" value="ECO:0007669"/>
    <property type="project" value="UniProtKB-SubCell"/>
</dbReference>
<evidence type="ECO:0000256" key="2">
    <source>
        <dbReference type="ARBA" id="ARBA00022448"/>
    </source>
</evidence>
<name>A0A0J9XG94_GEOCN</name>
<organism evidence="6 7">
    <name type="scientific">Geotrichum candidum</name>
    <name type="common">Oospora lactis</name>
    <name type="synonym">Dipodascus geotrichum</name>
    <dbReference type="NCBI Taxonomy" id="1173061"/>
    <lineage>
        <taxon>Eukaryota</taxon>
        <taxon>Fungi</taxon>
        <taxon>Dikarya</taxon>
        <taxon>Ascomycota</taxon>
        <taxon>Saccharomycotina</taxon>
        <taxon>Dipodascomycetes</taxon>
        <taxon>Dipodascales</taxon>
        <taxon>Dipodascaceae</taxon>
        <taxon>Geotrichum</taxon>
    </lineage>
</organism>
<evidence type="ECO:0000256" key="3">
    <source>
        <dbReference type="ARBA" id="ARBA00023136"/>
    </source>
</evidence>
<dbReference type="Proteomes" id="UP000242525">
    <property type="component" value="Unassembled WGS sequence"/>
</dbReference>
<keyword evidence="3" id="KW-0472">Membrane</keyword>
<comment type="subcellular location">
    <subcellularLocation>
        <location evidence="1">Endomembrane system</location>
    </subcellularLocation>
</comment>
<gene>
    <name evidence="6" type="ORF">BN980_GECA15s00901g</name>
</gene>
<dbReference type="SUPFAM" id="SSF49447">
    <property type="entry name" value="Second domain of Mu2 adaptin subunit (ap50) of ap2 adaptor"/>
    <property type="match status" value="1"/>
</dbReference>
<dbReference type="Gene3D" id="3.30.450.60">
    <property type="match status" value="1"/>
</dbReference>
<dbReference type="EMBL" id="CCBN010000015">
    <property type="protein sequence ID" value="CDO56416.1"/>
    <property type="molecule type" value="Genomic_DNA"/>
</dbReference>
<feature type="domain" description="MHD" evidence="5">
    <location>
        <begin position="247"/>
        <end position="584"/>
    </location>
</feature>
<sequence>MTTIEAVYIIDINGQVVLDYPTSATPPDINTLIPYVISSEDGSVLSPSKDMATAVSVISATGALPVASQLQPPIIELSSSRLLFHQKHGNIIFLLPCSSTTPALLPFEFLARFVDVLEAYLTAPLIPTKIEMNYATVSLILSEMLDGGAPYQTEPDMVREYVQPAGAIAKFLSSAPNWQSSPSGSAPGGSGGLLAGASSINSIDLDADQTPWRRSNVRYTKNELFVDIVETINLIIPPTRRAGAQYAGSVSSSSAFYTNHQPQPAARGKPLVARVDGRIFINSHLSGVPDINLVLATGKRVLEYPTFHPCVRTDESDVGQGGSPTSSYSFIPPDGKFLLGSYSIEGVEPSLVQAELRTGLGATKTEFEVRVWTAMSRDTENVEGLSVRIVCDSSHTKAIKTLRVSTGDFVSTGAGAGEWRFAGKTPLGWNATLRGVLLQGDDNSGDPAYEEEQTQSQASPSPSLDEYVPKKSKSKKHSSSSGDPAVAKTKKKKSKKAASLIDNDNNSSGDSISLVSQTSIKKPAPVDNSIFPTHLSVSYKAIGQVPSGLKVQALKIKNARRSADGVKPFKGVRYITLTGDYIVR</sequence>
<evidence type="ECO:0000256" key="4">
    <source>
        <dbReference type="SAM" id="MobiDB-lite"/>
    </source>
</evidence>
<dbReference type="GO" id="GO:0030117">
    <property type="term" value="C:membrane coat"/>
    <property type="evidence" value="ECO:0007669"/>
    <property type="project" value="UniProtKB-ARBA"/>
</dbReference>
<feature type="region of interest" description="Disordered" evidence="4">
    <location>
        <begin position="440"/>
        <end position="512"/>
    </location>
</feature>
<dbReference type="InterPro" id="IPR028565">
    <property type="entry name" value="MHD"/>
</dbReference>
<comment type="caution">
    <text evidence="6">The sequence shown here is derived from an EMBL/GenBank/DDBJ whole genome shotgun (WGS) entry which is preliminary data.</text>
</comment>
<evidence type="ECO:0000313" key="6">
    <source>
        <dbReference type="EMBL" id="CDO56416.1"/>
    </source>
</evidence>
<dbReference type="STRING" id="1173061.A0A0J9XG94"/>
<protein>
    <submittedName>
        <fullName evidence="6">Similar to Saccharomyces cerevisiae YBR288C APM3 Mu3-like subunit of the clathrin associated protein complex (AP-3)</fullName>
    </submittedName>
</protein>
<accession>A0A0J9XG94</accession>
<keyword evidence="2" id="KW-0813">Transport</keyword>
<dbReference type="SUPFAM" id="SSF64356">
    <property type="entry name" value="SNARE-like"/>
    <property type="match status" value="1"/>
</dbReference>
<dbReference type="PROSITE" id="PS51072">
    <property type="entry name" value="MHD"/>
    <property type="match status" value="1"/>
</dbReference>
<dbReference type="AlphaFoldDB" id="A0A0J9XG94"/>
<dbReference type="Gene3D" id="2.60.40.1170">
    <property type="entry name" value="Mu homology domain, subdomain B"/>
    <property type="match status" value="1"/>
</dbReference>
<dbReference type="Pfam" id="PF00928">
    <property type="entry name" value="Adap_comp_sub"/>
    <property type="match status" value="1"/>
</dbReference>
<evidence type="ECO:0000256" key="1">
    <source>
        <dbReference type="ARBA" id="ARBA00004308"/>
    </source>
</evidence>
<evidence type="ECO:0000259" key="5">
    <source>
        <dbReference type="PROSITE" id="PS51072"/>
    </source>
</evidence>
<dbReference type="PANTHER" id="PTHR10529">
    <property type="entry name" value="AP COMPLEX SUBUNIT MU"/>
    <property type="match status" value="1"/>
</dbReference>
<dbReference type="InterPro" id="IPR036168">
    <property type="entry name" value="AP2_Mu_C_sf"/>
</dbReference>
<dbReference type="InterPro" id="IPR011012">
    <property type="entry name" value="Longin-like_dom_sf"/>
</dbReference>
<evidence type="ECO:0000313" key="7">
    <source>
        <dbReference type="Proteomes" id="UP000242525"/>
    </source>
</evidence>
<proteinExistence type="predicted"/>
<keyword evidence="7" id="KW-1185">Reference proteome</keyword>
<dbReference type="OrthoDB" id="870at2759"/>
<reference evidence="6" key="1">
    <citation type="submission" date="2014-03" db="EMBL/GenBank/DDBJ databases">
        <authorList>
            <person name="Casaregola S."/>
        </authorList>
    </citation>
    <scope>NUCLEOTIDE SEQUENCE [LARGE SCALE GENOMIC DNA]</scope>
    <source>
        <strain evidence="6">CLIB 918</strain>
    </source>
</reference>
<feature type="compositionally biased region" description="Low complexity" evidence="4">
    <location>
        <begin position="497"/>
        <end position="512"/>
    </location>
</feature>
<dbReference type="InterPro" id="IPR050431">
    <property type="entry name" value="Adaptor_comp_med_subunit"/>
</dbReference>